<sequence length="781" mass="79837">MTITLEKGTVATPAESTSSIVVTGVGMVTAQGLRTDECWSSLLNGDCGITMNITFDDSGTTIPCAGVAPVPDCDSIDRCYLLGSRAMREALEMSGVDLDSVDRDRVGLVVGSSLGAMPTLEATHRRAIESDILAAGAAASSQLHCVADQLATEFDLRGPRIVTSNACAAGAVAIGYAAELLWSDDVDLVVCGGVDPLAQISANGFTCLGALDEQPCSPMAGSSGLTLGEGAGFMVLEKADVAAAREQEVMAQIAGYGTSCDGYHQTAPDPGGKGAYNSMDAALRSAQLKPGDVSYVNLHGTGTPTNDAVEPKAIRSLFKNIDLPPVSSVKGAIGHTLGAAGAIEAVCSIKAVHDGVLPPTINNRDQASRTGLDIVAKHARPANPEAVISNSFAFGGNNASIVITKPGRNSVHVEPVPVREVGISGIAALAGAAGNSEELLSALATGSPVWRTNEKSWEGEDLQSGKVDVEALSRGLNPSKVRRMDPLGIISCATVNDLHDSYGKLSRKESEGTGIIFATGYGPVTAVTQFNDGIIRQGPDGANALLFPNTVVNAAAGHLAMLNRYRGYTATLACGGTSSIMALQLAARVIGRGAADRIMVVVADEFPSIAVQTVTKLPGYRHRVDGPGAVLSEGAVCVLVEAVDTAEARGASAIATLRGFGARGESVGIGRSAPDGRAWAKAMTAALDQAHLDSSKAATVVSAAGGHRRVDRAERAARQLAGLSSTPTIYPKSVVGETFGSAAGIGLFAALRGSSPAPGDVIVVNAFSHGGGYASMVVQAR</sequence>
<dbReference type="EMBL" id="VUMG01000001">
    <property type="protein sequence ID" value="MSS44618.1"/>
    <property type="molecule type" value="Genomic_DNA"/>
</dbReference>
<gene>
    <name evidence="5" type="ORF">FYJ43_00750</name>
</gene>
<name>A0A7K0J453_9ACTN</name>
<feature type="domain" description="Ketosynthase family 3 (KS3)" evidence="4">
    <location>
        <begin position="17"/>
        <end position="405"/>
    </location>
</feature>
<evidence type="ECO:0000313" key="5">
    <source>
        <dbReference type="EMBL" id="MSS44618.1"/>
    </source>
</evidence>
<evidence type="ECO:0000256" key="3">
    <source>
        <dbReference type="RuleBase" id="RU003694"/>
    </source>
</evidence>
<dbReference type="GO" id="GO:0005829">
    <property type="term" value="C:cytosol"/>
    <property type="evidence" value="ECO:0007669"/>
    <property type="project" value="TreeGrafter"/>
</dbReference>
<keyword evidence="2 3" id="KW-0808">Transferase</keyword>
<dbReference type="GO" id="GO:0004315">
    <property type="term" value="F:3-oxoacyl-[acyl-carrier-protein] synthase activity"/>
    <property type="evidence" value="ECO:0007669"/>
    <property type="project" value="TreeGrafter"/>
</dbReference>
<dbReference type="InterPro" id="IPR014031">
    <property type="entry name" value="Ketoacyl_synth_C"/>
</dbReference>
<proteinExistence type="inferred from homology"/>
<dbReference type="InterPro" id="IPR014030">
    <property type="entry name" value="Ketoacyl_synth_N"/>
</dbReference>
<dbReference type="PROSITE" id="PS52004">
    <property type="entry name" value="KS3_2"/>
    <property type="match status" value="1"/>
</dbReference>
<dbReference type="Gene3D" id="3.40.47.10">
    <property type="match status" value="2"/>
</dbReference>
<keyword evidence="6" id="KW-1185">Reference proteome</keyword>
<dbReference type="CDD" id="cd00834">
    <property type="entry name" value="KAS_I_II"/>
    <property type="match status" value="1"/>
</dbReference>
<comment type="caution">
    <text evidence="5">The sequence shown here is derived from an EMBL/GenBank/DDBJ whole genome shotgun (WGS) entry which is preliminary data.</text>
</comment>
<dbReference type="InterPro" id="IPR020841">
    <property type="entry name" value="PKS_Beta-ketoAc_synthase_dom"/>
</dbReference>
<dbReference type="Proteomes" id="UP000466104">
    <property type="component" value="Unassembled WGS sequence"/>
</dbReference>
<dbReference type="InterPro" id="IPR016039">
    <property type="entry name" value="Thiolase-like"/>
</dbReference>
<evidence type="ECO:0000259" key="4">
    <source>
        <dbReference type="PROSITE" id="PS52004"/>
    </source>
</evidence>
<evidence type="ECO:0000256" key="2">
    <source>
        <dbReference type="ARBA" id="ARBA00022679"/>
    </source>
</evidence>
<dbReference type="SUPFAM" id="SSF53901">
    <property type="entry name" value="Thiolase-like"/>
    <property type="match status" value="3"/>
</dbReference>
<evidence type="ECO:0000256" key="1">
    <source>
        <dbReference type="ARBA" id="ARBA00008467"/>
    </source>
</evidence>
<evidence type="ECO:0000313" key="6">
    <source>
        <dbReference type="Proteomes" id="UP000466104"/>
    </source>
</evidence>
<dbReference type="RefSeq" id="WP_154561113.1">
    <property type="nucleotide sequence ID" value="NZ_VUMG01000001.1"/>
</dbReference>
<dbReference type="InterPro" id="IPR000794">
    <property type="entry name" value="Beta-ketoacyl_synthase"/>
</dbReference>
<accession>A0A7K0J453</accession>
<dbReference type="PANTHER" id="PTHR11712">
    <property type="entry name" value="POLYKETIDE SYNTHASE-RELATED"/>
    <property type="match status" value="1"/>
</dbReference>
<dbReference type="AlphaFoldDB" id="A0A7K0J453"/>
<dbReference type="GO" id="GO:0006633">
    <property type="term" value="P:fatty acid biosynthetic process"/>
    <property type="evidence" value="ECO:0007669"/>
    <property type="project" value="TreeGrafter"/>
</dbReference>
<dbReference type="Pfam" id="PF02801">
    <property type="entry name" value="Ketoacyl-synt_C"/>
    <property type="match status" value="2"/>
</dbReference>
<protein>
    <submittedName>
        <fullName evidence="5">3-oxoacyl-ACP synthase</fullName>
    </submittedName>
</protein>
<reference evidence="5 6" key="1">
    <citation type="submission" date="2019-08" db="EMBL/GenBank/DDBJ databases">
        <title>In-depth cultivation of the pig gut microbiome towards novel bacterial diversity and tailored functional studies.</title>
        <authorList>
            <person name="Wylensek D."/>
            <person name="Hitch T.C.A."/>
            <person name="Clavel T."/>
        </authorList>
    </citation>
    <scope>NUCLEOTIDE SEQUENCE [LARGE SCALE GENOMIC DNA]</scope>
    <source>
        <strain evidence="5 6">WCA-380-WT-3A</strain>
    </source>
</reference>
<organism evidence="5 6">
    <name type="scientific">Cutibacterium porci</name>
    <dbReference type="NCBI Taxonomy" id="2605781"/>
    <lineage>
        <taxon>Bacteria</taxon>
        <taxon>Bacillati</taxon>
        <taxon>Actinomycetota</taxon>
        <taxon>Actinomycetes</taxon>
        <taxon>Propionibacteriales</taxon>
        <taxon>Propionibacteriaceae</taxon>
        <taxon>Cutibacterium</taxon>
    </lineage>
</organism>
<dbReference type="SMART" id="SM00825">
    <property type="entry name" value="PKS_KS"/>
    <property type="match status" value="1"/>
</dbReference>
<dbReference type="Pfam" id="PF00109">
    <property type="entry name" value="ketoacyl-synt"/>
    <property type="match status" value="2"/>
</dbReference>
<dbReference type="PANTHER" id="PTHR11712:SF320">
    <property type="entry name" value="BETA-KETOACYL SYNTHASE"/>
    <property type="match status" value="1"/>
</dbReference>
<comment type="similarity">
    <text evidence="1 3">Belongs to the thiolase-like superfamily. Beta-ketoacyl-ACP synthases family.</text>
</comment>